<reference evidence="2 4" key="2">
    <citation type="journal article" date="2013" name="Nature">
        <title>Insights into bilaterian evolution from three spiralian genomes.</title>
        <authorList>
            <person name="Simakov O."/>
            <person name="Marletaz F."/>
            <person name="Cho S.J."/>
            <person name="Edsinger-Gonzales E."/>
            <person name="Havlak P."/>
            <person name="Hellsten U."/>
            <person name="Kuo D.H."/>
            <person name="Larsson T."/>
            <person name="Lv J."/>
            <person name="Arendt D."/>
            <person name="Savage R."/>
            <person name="Osoegawa K."/>
            <person name="de Jong P."/>
            <person name="Grimwood J."/>
            <person name="Chapman J.A."/>
            <person name="Shapiro H."/>
            <person name="Aerts A."/>
            <person name="Otillar R.P."/>
            <person name="Terry A.Y."/>
            <person name="Boore J.L."/>
            <person name="Grigoriev I.V."/>
            <person name="Lindberg D.R."/>
            <person name="Seaver E.C."/>
            <person name="Weisblat D.A."/>
            <person name="Putnam N.H."/>
            <person name="Rokhsar D.S."/>
        </authorList>
    </citation>
    <scope>NUCLEOTIDE SEQUENCE</scope>
</reference>
<evidence type="ECO:0000256" key="1">
    <source>
        <dbReference type="SAM" id="Phobius"/>
    </source>
</evidence>
<evidence type="ECO:0000313" key="4">
    <source>
        <dbReference type="Proteomes" id="UP000015101"/>
    </source>
</evidence>
<dbReference type="KEGG" id="hro:HELRODRAFT_175465"/>
<feature type="transmembrane region" description="Helical" evidence="1">
    <location>
        <begin position="313"/>
        <end position="335"/>
    </location>
</feature>
<dbReference type="EnsemblMetazoa" id="HelroT175465">
    <property type="protein sequence ID" value="HelroP175465"/>
    <property type="gene ID" value="HelroG175465"/>
</dbReference>
<dbReference type="EMBL" id="AMQM01005287">
    <property type="status" value="NOT_ANNOTATED_CDS"/>
    <property type="molecule type" value="Genomic_DNA"/>
</dbReference>
<sequence>MDEYCMKLMNWSNPRMRLTTAVAATTTTWCDVTTATSDVTETTFPAQTTSSPDAQQLLLLQQLIQNFTYYSSSSSNSTNDTSLTTSKTTTTTTAAFVSPPEGDLISVVSTGFSAIENVTEMVQNYLTRYADHFSQFLEYKILNTIAMIGLIFNLITIFLARFDKETPKNCKFVFRCYLLFEEIFLIFILAFVAMRKSWIYEGNMEPMTHFTCFLELILLIQPWFFNQIIILLTNSLSEMSLDRKVAKCDVDLSNLVKKLLTVSFVATLFVILFTPTVRMFINESISNHFICDVPLENYWDLYDLSDNKKIINIYIHLFYVFSFTAFNYLIPLVVLSKNNCKLIDLVRKIHIDNKSDLSENEDNFIYFAIMISSTCNFYTSSITFKLVPILLYDIEFLVTFIGKASQLIFTTSKFILTKSIFPYIYSKEH</sequence>
<dbReference type="InParanoid" id="T1F9A3"/>
<dbReference type="EMBL" id="AMQM01005286">
    <property type="status" value="NOT_ANNOTATED_CDS"/>
    <property type="molecule type" value="Genomic_DNA"/>
</dbReference>
<keyword evidence="4" id="KW-1185">Reference proteome</keyword>
<dbReference type="OMA" id="MFINESI"/>
<reference evidence="3" key="3">
    <citation type="submission" date="2015-06" db="UniProtKB">
        <authorList>
            <consortium name="EnsemblMetazoa"/>
        </authorList>
    </citation>
    <scope>IDENTIFICATION</scope>
</reference>
<feature type="transmembrane region" description="Helical" evidence="1">
    <location>
        <begin position="172"/>
        <end position="193"/>
    </location>
</feature>
<dbReference type="RefSeq" id="XP_009021133.1">
    <property type="nucleotide sequence ID" value="XM_009022885.1"/>
</dbReference>
<gene>
    <name evidence="3" type="primary">20205402</name>
    <name evidence="2" type="ORF">HELRODRAFT_175465</name>
</gene>
<reference evidence="4" key="1">
    <citation type="submission" date="2012-12" db="EMBL/GenBank/DDBJ databases">
        <authorList>
            <person name="Hellsten U."/>
            <person name="Grimwood J."/>
            <person name="Chapman J.A."/>
            <person name="Shapiro H."/>
            <person name="Aerts A."/>
            <person name="Otillar R.P."/>
            <person name="Terry A.Y."/>
            <person name="Boore J.L."/>
            <person name="Simakov O."/>
            <person name="Marletaz F."/>
            <person name="Cho S.-J."/>
            <person name="Edsinger-Gonzales E."/>
            <person name="Havlak P."/>
            <person name="Kuo D.-H."/>
            <person name="Larsson T."/>
            <person name="Lv J."/>
            <person name="Arendt D."/>
            <person name="Savage R."/>
            <person name="Osoegawa K."/>
            <person name="de Jong P."/>
            <person name="Lindberg D.R."/>
            <person name="Seaver E.C."/>
            <person name="Weisblat D.A."/>
            <person name="Putnam N.H."/>
            <person name="Grigoriev I.V."/>
            <person name="Rokhsar D.S."/>
        </authorList>
    </citation>
    <scope>NUCLEOTIDE SEQUENCE</scope>
</reference>
<evidence type="ECO:0000313" key="2">
    <source>
        <dbReference type="EMBL" id="ESO00962.1"/>
    </source>
</evidence>
<dbReference type="GeneID" id="20205402"/>
<dbReference type="SUPFAM" id="SSF81321">
    <property type="entry name" value="Family A G protein-coupled receptor-like"/>
    <property type="match status" value="1"/>
</dbReference>
<dbReference type="AlphaFoldDB" id="T1F9A3"/>
<evidence type="ECO:0000313" key="3">
    <source>
        <dbReference type="EnsemblMetazoa" id="HelroP175465"/>
    </source>
</evidence>
<keyword evidence="1" id="KW-1133">Transmembrane helix</keyword>
<accession>T1F9A3</accession>
<organism evidence="3 4">
    <name type="scientific">Helobdella robusta</name>
    <name type="common">Californian leech</name>
    <dbReference type="NCBI Taxonomy" id="6412"/>
    <lineage>
        <taxon>Eukaryota</taxon>
        <taxon>Metazoa</taxon>
        <taxon>Spiralia</taxon>
        <taxon>Lophotrochozoa</taxon>
        <taxon>Annelida</taxon>
        <taxon>Clitellata</taxon>
        <taxon>Hirudinea</taxon>
        <taxon>Rhynchobdellida</taxon>
        <taxon>Glossiphoniidae</taxon>
        <taxon>Helobdella</taxon>
    </lineage>
</organism>
<keyword evidence="1" id="KW-0472">Membrane</keyword>
<feature type="transmembrane region" description="Helical" evidence="1">
    <location>
        <begin position="255"/>
        <end position="274"/>
    </location>
</feature>
<proteinExistence type="predicted"/>
<dbReference type="CTD" id="20205402"/>
<keyword evidence="1" id="KW-0812">Transmembrane</keyword>
<dbReference type="EMBL" id="KB096864">
    <property type="protein sequence ID" value="ESO00962.1"/>
    <property type="molecule type" value="Genomic_DNA"/>
</dbReference>
<dbReference type="Proteomes" id="UP000015101">
    <property type="component" value="Unassembled WGS sequence"/>
</dbReference>
<protein>
    <submittedName>
        <fullName evidence="2 3">Uncharacterized protein</fullName>
    </submittedName>
</protein>
<name>T1F9A3_HELRO</name>
<feature type="transmembrane region" description="Helical" evidence="1">
    <location>
        <begin position="141"/>
        <end position="160"/>
    </location>
</feature>
<dbReference type="HOGENOM" id="CLU_639808_0_0_1"/>
<feature type="transmembrane region" description="Helical" evidence="1">
    <location>
        <begin position="213"/>
        <end position="234"/>
    </location>
</feature>